<evidence type="ECO:0000256" key="1">
    <source>
        <dbReference type="ARBA" id="ARBA00004141"/>
    </source>
</evidence>
<evidence type="ECO:0000313" key="8">
    <source>
        <dbReference type="EMBL" id="GLI55257.1"/>
    </source>
</evidence>
<name>A0A9W6GKG2_9FUSO</name>
<accession>A0A9W6GKG2</accession>
<keyword evidence="5 7" id="KW-1133">Transmembrane helix</keyword>
<dbReference type="Proteomes" id="UP001144471">
    <property type="component" value="Unassembled WGS sequence"/>
</dbReference>
<keyword evidence="3" id="KW-1003">Cell membrane</keyword>
<feature type="transmembrane region" description="Helical" evidence="7">
    <location>
        <begin position="191"/>
        <end position="217"/>
    </location>
</feature>
<reference evidence="8" key="1">
    <citation type="submission" date="2022-12" db="EMBL/GenBank/DDBJ databases">
        <title>Reference genome sequencing for broad-spectrum identification of bacterial and archaeal isolates by mass spectrometry.</title>
        <authorList>
            <person name="Sekiguchi Y."/>
            <person name="Tourlousse D.M."/>
        </authorList>
    </citation>
    <scope>NUCLEOTIDE SEQUENCE</scope>
    <source>
        <strain evidence="8">10succ1</strain>
    </source>
</reference>
<keyword evidence="6 7" id="KW-0472">Membrane</keyword>
<dbReference type="PANTHER" id="PTHR36838:SF3">
    <property type="entry name" value="TRANSPORTER AUXIN EFFLUX CARRIER EC FAMILY"/>
    <property type="match status" value="1"/>
</dbReference>
<evidence type="ECO:0000256" key="6">
    <source>
        <dbReference type="ARBA" id="ARBA00023136"/>
    </source>
</evidence>
<organism evidence="8 9">
    <name type="scientific">Propionigenium maris DSM 9537</name>
    <dbReference type="NCBI Taxonomy" id="1123000"/>
    <lineage>
        <taxon>Bacteria</taxon>
        <taxon>Fusobacteriati</taxon>
        <taxon>Fusobacteriota</taxon>
        <taxon>Fusobacteriia</taxon>
        <taxon>Fusobacteriales</taxon>
        <taxon>Fusobacteriaceae</taxon>
        <taxon>Propionigenium</taxon>
    </lineage>
</organism>
<protein>
    <submittedName>
        <fullName evidence="8">Transporter YwkB</fullName>
    </submittedName>
</protein>
<feature type="transmembrane region" description="Helical" evidence="7">
    <location>
        <begin position="109"/>
        <end position="130"/>
    </location>
</feature>
<evidence type="ECO:0000256" key="3">
    <source>
        <dbReference type="ARBA" id="ARBA00022475"/>
    </source>
</evidence>
<dbReference type="PANTHER" id="PTHR36838">
    <property type="entry name" value="AUXIN EFFLUX CARRIER FAMILY PROTEIN"/>
    <property type="match status" value="1"/>
</dbReference>
<feature type="transmembrane region" description="Helical" evidence="7">
    <location>
        <begin position="224"/>
        <end position="249"/>
    </location>
</feature>
<comment type="subcellular location">
    <subcellularLocation>
        <location evidence="1">Membrane</location>
        <topology evidence="1">Multi-pass membrane protein</topology>
    </subcellularLocation>
</comment>
<evidence type="ECO:0000313" key="9">
    <source>
        <dbReference type="Proteomes" id="UP001144471"/>
    </source>
</evidence>
<dbReference type="GO" id="GO:0016020">
    <property type="term" value="C:membrane"/>
    <property type="evidence" value="ECO:0007669"/>
    <property type="project" value="UniProtKB-SubCell"/>
</dbReference>
<feature type="transmembrane region" description="Helical" evidence="7">
    <location>
        <begin position="18"/>
        <end position="35"/>
    </location>
</feature>
<feature type="transmembrane region" description="Helical" evidence="7">
    <location>
        <begin position="82"/>
        <end position="103"/>
    </location>
</feature>
<feature type="transmembrane region" description="Helical" evidence="7">
    <location>
        <begin position="41"/>
        <end position="62"/>
    </location>
</feature>
<dbReference type="GO" id="GO:0055085">
    <property type="term" value="P:transmembrane transport"/>
    <property type="evidence" value="ECO:0007669"/>
    <property type="project" value="InterPro"/>
</dbReference>
<dbReference type="InterPro" id="IPR004776">
    <property type="entry name" value="Mem_transp_PIN-like"/>
</dbReference>
<keyword evidence="2" id="KW-0813">Transport</keyword>
<evidence type="ECO:0000256" key="2">
    <source>
        <dbReference type="ARBA" id="ARBA00022448"/>
    </source>
</evidence>
<gene>
    <name evidence="8" type="primary">ywkB</name>
    <name evidence="8" type="ORF">PM10SUCC1_07720</name>
</gene>
<sequence>MGWYAGRKEIVPEEHSRSLVNFIILIATPALLFSFTSAKPIGLFLNLKVISIIVLGLLLTYIKTYMIYHYKFKKHPKESSQASLISAFPNAAFMGIPIILNLYGEGGVATIIVASLVVFLMITPLTMFLVDYHNQSEGSDLRSTIFQIMKLFKNPILSAPILGIIISALHMQLPEFIISGFKFLGDTAPPISLFATGLFMAHTRISVNLEVITLIVIRNIISPLIFLGVMLVSGIKGHLFNEILLVSAMPTASTAPMFSVKFGTYESETSAATVLGTIFSIFTIGGLIFILT</sequence>
<evidence type="ECO:0000256" key="4">
    <source>
        <dbReference type="ARBA" id="ARBA00022692"/>
    </source>
</evidence>
<proteinExistence type="predicted"/>
<evidence type="ECO:0000256" key="5">
    <source>
        <dbReference type="ARBA" id="ARBA00022989"/>
    </source>
</evidence>
<dbReference type="Pfam" id="PF03547">
    <property type="entry name" value="Mem_trans"/>
    <property type="match status" value="1"/>
</dbReference>
<dbReference type="EMBL" id="BSDY01000003">
    <property type="protein sequence ID" value="GLI55257.1"/>
    <property type="molecule type" value="Genomic_DNA"/>
</dbReference>
<keyword evidence="4 7" id="KW-0812">Transmembrane</keyword>
<keyword evidence="9" id="KW-1185">Reference proteome</keyword>
<feature type="transmembrane region" description="Helical" evidence="7">
    <location>
        <begin position="269"/>
        <end position="291"/>
    </location>
</feature>
<feature type="transmembrane region" description="Helical" evidence="7">
    <location>
        <begin position="151"/>
        <end position="171"/>
    </location>
</feature>
<evidence type="ECO:0000256" key="7">
    <source>
        <dbReference type="SAM" id="Phobius"/>
    </source>
</evidence>
<comment type="caution">
    <text evidence="8">The sequence shown here is derived from an EMBL/GenBank/DDBJ whole genome shotgun (WGS) entry which is preliminary data.</text>
</comment>
<dbReference type="AlphaFoldDB" id="A0A9W6GKG2"/>